<dbReference type="OrthoDB" id="5512589at2759"/>
<keyword evidence="3 10" id="KW-0328">Glycosyltransferase</keyword>
<dbReference type="InterPro" id="IPR002659">
    <property type="entry name" value="Glyco_trans_31"/>
</dbReference>
<evidence type="ECO:0000313" key="12">
    <source>
        <dbReference type="Proteomes" id="UP000596742"/>
    </source>
</evidence>
<keyword evidence="5" id="KW-0812">Transmembrane</keyword>
<evidence type="ECO:0000256" key="1">
    <source>
        <dbReference type="ARBA" id="ARBA00004323"/>
    </source>
</evidence>
<reference evidence="11" key="1">
    <citation type="submission" date="2018-11" db="EMBL/GenBank/DDBJ databases">
        <authorList>
            <person name="Alioto T."/>
            <person name="Alioto T."/>
        </authorList>
    </citation>
    <scope>NUCLEOTIDE SEQUENCE</scope>
</reference>
<evidence type="ECO:0000256" key="9">
    <source>
        <dbReference type="ARBA" id="ARBA00023136"/>
    </source>
</evidence>
<proteinExistence type="inferred from homology"/>
<dbReference type="Proteomes" id="UP000596742">
    <property type="component" value="Unassembled WGS sequence"/>
</dbReference>
<keyword evidence="7" id="KW-1133">Transmembrane helix</keyword>
<keyword evidence="4" id="KW-0808">Transferase</keyword>
<dbReference type="Gene3D" id="3.90.550.50">
    <property type="match status" value="1"/>
</dbReference>
<dbReference type="GO" id="GO:0000139">
    <property type="term" value="C:Golgi membrane"/>
    <property type="evidence" value="ECO:0007669"/>
    <property type="project" value="UniProtKB-SubCell"/>
</dbReference>
<dbReference type="PANTHER" id="PTHR11214:SF349">
    <property type="entry name" value="BETA-1,3-GALACTOSYLTRANSFERASE BRN"/>
    <property type="match status" value="1"/>
</dbReference>
<keyword evidence="6" id="KW-0735">Signal-anchor</keyword>
<protein>
    <recommendedName>
        <fullName evidence="10">Hexosyltransferase</fullName>
        <ecNumber evidence="10">2.4.1.-</ecNumber>
    </recommendedName>
</protein>
<sequence>MKRMPKISFRRCGRNKTIFILLMCGYCSVQIAYLQYYYTYIDVYMNLDFLIPNLEVITDNIQQTGTTKVEPLNIFRKEDAYRIDPSEKICDNSNCDNLKLLLVVKSYVLNFGQRNAIRKTWGGIDGIRTKVIFITGYIDGVNPSFIEIESKLYKDILQLNIEDTYENLVYKTIYSLLWLSDLDIPNTFVHFVDDDRLVNTFNVYNVAINSMTSEDLVIIGYKLDFSKPQRGINSKVYISPNEYPFSYFPSYIIGGTILTNMKTVKLLALGVAYAKIIQIEDSFIGIIATAFNIEMKHHPGFLPYKQKTPNHLPEILSSPGYELTYALLRDWKIIEKSHTQLLPSSLLRLHQ</sequence>
<dbReference type="EC" id="2.4.1.-" evidence="10"/>
<evidence type="ECO:0000256" key="6">
    <source>
        <dbReference type="ARBA" id="ARBA00022968"/>
    </source>
</evidence>
<accession>A0A8B6E431</accession>
<comment type="subcellular location">
    <subcellularLocation>
        <location evidence="1 10">Golgi apparatus membrane</location>
        <topology evidence="1 10">Single-pass type II membrane protein</topology>
    </subcellularLocation>
</comment>
<dbReference type="GO" id="GO:0008194">
    <property type="term" value="F:UDP-glycosyltransferase activity"/>
    <property type="evidence" value="ECO:0007669"/>
    <property type="project" value="TreeGrafter"/>
</dbReference>
<organism evidence="11 12">
    <name type="scientific">Mytilus galloprovincialis</name>
    <name type="common">Mediterranean mussel</name>
    <dbReference type="NCBI Taxonomy" id="29158"/>
    <lineage>
        <taxon>Eukaryota</taxon>
        <taxon>Metazoa</taxon>
        <taxon>Spiralia</taxon>
        <taxon>Lophotrochozoa</taxon>
        <taxon>Mollusca</taxon>
        <taxon>Bivalvia</taxon>
        <taxon>Autobranchia</taxon>
        <taxon>Pteriomorphia</taxon>
        <taxon>Mytilida</taxon>
        <taxon>Mytiloidea</taxon>
        <taxon>Mytilidae</taxon>
        <taxon>Mytilinae</taxon>
        <taxon>Mytilus</taxon>
    </lineage>
</organism>
<dbReference type="EMBL" id="UYJE01004510">
    <property type="protein sequence ID" value="VDI28592.1"/>
    <property type="molecule type" value="Genomic_DNA"/>
</dbReference>
<keyword evidence="8 10" id="KW-0333">Golgi apparatus</keyword>
<comment type="caution">
    <text evidence="11">The sequence shown here is derived from an EMBL/GenBank/DDBJ whole genome shotgun (WGS) entry which is preliminary data.</text>
</comment>
<dbReference type="PANTHER" id="PTHR11214">
    <property type="entry name" value="BETA-1,3-N-ACETYLGLUCOSAMINYLTRANSFERASE"/>
    <property type="match status" value="1"/>
</dbReference>
<keyword evidence="12" id="KW-1185">Reference proteome</keyword>
<dbReference type="AlphaFoldDB" id="A0A8B6E431"/>
<keyword evidence="9" id="KW-0472">Membrane</keyword>
<evidence type="ECO:0000313" key="11">
    <source>
        <dbReference type="EMBL" id="VDI28592.1"/>
    </source>
</evidence>
<evidence type="ECO:0000256" key="7">
    <source>
        <dbReference type="ARBA" id="ARBA00022989"/>
    </source>
</evidence>
<evidence type="ECO:0000256" key="5">
    <source>
        <dbReference type="ARBA" id="ARBA00022692"/>
    </source>
</evidence>
<dbReference type="GO" id="GO:0016758">
    <property type="term" value="F:hexosyltransferase activity"/>
    <property type="evidence" value="ECO:0007669"/>
    <property type="project" value="InterPro"/>
</dbReference>
<evidence type="ECO:0000256" key="8">
    <source>
        <dbReference type="ARBA" id="ARBA00023034"/>
    </source>
</evidence>
<evidence type="ECO:0000256" key="2">
    <source>
        <dbReference type="ARBA" id="ARBA00008661"/>
    </source>
</evidence>
<comment type="similarity">
    <text evidence="2 10">Belongs to the glycosyltransferase 31 family.</text>
</comment>
<dbReference type="GO" id="GO:0006493">
    <property type="term" value="P:protein O-linked glycosylation"/>
    <property type="evidence" value="ECO:0007669"/>
    <property type="project" value="TreeGrafter"/>
</dbReference>
<name>A0A8B6E431_MYTGA</name>
<evidence type="ECO:0000256" key="3">
    <source>
        <dbReference type="ARBA" id="ARBA00022676"/>
    </source>
</evidence>
<evidence type="ECO:0000256" key="10">
    <source>
        <dbReference type="RuleBase" id="RU363063"/>
    </source>
</evidence>
<evidence type="ECO:0000256" key="4">
    <source>
        <dbReference type="ARBA" id="ARBA00022679"/>
    </source>
</evidence>
<dbReference type="Pfam" id="PF01762">
    <property type="entry name" value="Galactosyl_T"/>
    <property type="match status" value="1"/>
</dbReference>
<gene>
    <name evidence="11" type="ORF">MGAL_10B010109</name>
</gene>